<reference evidence="3" key="1">
    <citation type="journal article" date="2019" name="Int. J. Syst. Evol. Microbiol.">
        <title>The Global Catalogue of Microorganisms (GCM) 10K type strain sequencing project: providing services to taxonomists for standard genome sequencing and annotation.</title>
        <authorList>
            <consortium name="The Broad Institute Genomics Platform"/>
            <consortium name="The Broad Institute Genome Sequencing Center for Infectious Disease"/>
            <person name="Wu L."/>
            <person name="Ma J."/>
        </authorList>
    </citation>
    <scope>NUCLEOTIDE SEQUENCE [LARGE SCALE GENOMIC DNA]</scope>
    <source>
        <strain evidence="3">CCUG 58938</strain>
    </source>
</reference>
<evidence type="ECO:0000259" key="1">
    <source>
        <dbReference type="Pfam" id="PF18962"/>
    </source>
</evidence>
<dbReference type="RefSeq" id="WP_377573409.1">
    <property type="nucleotide sequence ID" value="NZ_JBHTKA010000001.1"/>
</dbReference>
<organism evidence="2 3">
    <name type="scientific">Ohtaekwangia kribbensis</name>
    <dbReference type="NCBI Taxonomy" id="688913"/>
    <lineage>
        <taxon>Bacteria</taxon>
        <taxon>Pseudomonadati</taxon>
        <taxon>Bacteroidota</taxon>
        <taxon>Cytophagia</taxon>
        <taxon>Cytophagales</taxon>
        <taxon>Fulvivirgaceae</taxon>
        <taxon>Ohtaekwangia</taxon>
    </lineage>
</organism>
<dbReference type="Proteomes" id="UP001597112">
    <property type="component" value="Unassembled WGS sequence"/>
</dbReference>
<evidence type="ECO:0000313" key="3">
    <source>
        <dbReference type="Proteomes" id="UP001597112"/>
    </source>
</evidence>
<dbReference type="InterPro" id="IPR015919">
    <property type="entry name" value="Cadherin-like_sf"/>
</dbReference>
<dbReference type="NCBIfam" id="TIGR04183">
    <property type="entry name" value="Por_Secre_tail"/>
    <property type="match status" value="1"/>
</dbReference>
<sequence length="978" mass="106834">MKIILFNSIGTFGFICLLSFSLYAQPCTTVTRITSFQYSAFIIGEQNTLTLRAEHGSIYLNGIFTLTSGALPAGLSLTGNKITGTPTAAGIYVFVIGAASAPGCPVFERTFSFNVGYNLPCADFEISVPSHSSPPQQLRRNGSIIFRTEHFDSVTYAAVSLPPGFTMSHTAGSYQAIVSGSAQYDGLHTVTVAAYTNKGCTDTLSYTWNVFCSLFAVDSISPEKPNLPYGIVGESYNQSFFISFGTPGIIISYTSGTLPPGLTFADHEISGIPTTPGIYTFELTATASPAGCTLIKQWYQIEVVEPNTVCKHYDAIAPLPEAIDSIIYYAGDPLSITFSASKDGVVDDSAIFNISVPLPGLTLNGNVLSGIPISPRTRRFTVAAYSEEGCPAYEQEYTMHVEWKEPCDAFSVDFLANEPGLTQVGMTSFYIFGSYSGWDSTRVWALEIPAGFKVDSTFTPDDQHIVYITGHAVHTGINKFVIAGTGAGGCRDTLVYAPDYTCLYPQPMIPSPDELSYASLNEPYYQLVGLESPYAFDIEYDNFRMEVTGGALPPGLILSDTTWVSGYIHGIPTTPGTYMFTISAMIETCSIIETTYTLAVRERVPFQTLTLHTMCSESTNENRWRIHNPNNFNIPVTWQPVYFYNGPPIPIVARANSDTYFYSYVINVPEPSLPGTIRLNWTDGDGTPRSIVKAASTELCDPPACVFASDVVSFHQGLQKNGYNVDDNHSAPYWTLGEPDAFDDNIGIHHFALGYNGFIVLRMTDVINDEAGNDLMVHEFSADEPTFAEHPERAEVQVSKDGVNWVSLGLTSPATCQGTLDHAYDIAGKITWFRYVKVIDKTDRNARILNNDCTPTSVLAFNGLSDGFDLDAVTCGQGTTAAREAFADAAPSTHNNSIIYPNPVKDWLNIDLSNENLTAETHAQINIQDLSGRILYQKVHTIKSGSAHLDVSGYHTGMYILRLRLSDGKSGFYKFLKD</sequence>
<dbReference type="Gene3D" id="2.60.40.10">
    <property type="entry name" value="Immunoglobulins"/>
    <property type="match status" value="4"/>
</dbReference>
<dbReference type="EMBL" id="JBHTKA010000001">
    <property type="protein sequence ID" value="MFD0997807.1"/>
    <property type="molecule type" value="Genomic_DNA"/>
</dbReference>
<keyword evidence="3" id="KW-1185">Reference proteome</keyword>
<comment type="caution">
    <text evidence="2">The sequence shown here is derived from an EMBL/GenBank/DDBJ whole genome shotgun (WGS) entry which is preliminary data.</text>
</comment>
<proteinExistence type="predicted"/>
<dbReference type="InterPro" id="IPR013783">
    <property type="entry name" value="Ig-like_fold"/>
</dbReference>
<dbReference type="Pfam" id="PF05345">
    <property type="entry name" value="He_PIG"/>
    <property type="match status" value="3"/>
</dbReference>
<dbReference type="Pfam" id="PF18962">
    <property type="entry name" value="Por_Secre_tail"/>
    <property type="match status" value="1"/>
</dbReference>
<name>A0ABW3JVB1_9BACT</name>
<feature type="domain" description="Secretion system C-terminal sorting" evidence="1">
    <location>
        <begin position="899"/>
        <end position="967"/>
    </location>
</feature>
<dbReference type="SUPFAM" id="SSF49313">
    <property type="entry name" value="Cadherin-like"/>
    <property type="match status" value="1"/>
</dbReference>
<dbReference type="InterPro" id="IPR026444">
    <property type="entry name" value="Secre_tail"/>
</dbReference>
<evidence type="ECO:0000313" key="2">
    <source>
        <dbReference type="EMBL" id="MFD0997807.1"/>
    </source>
</evidence>
<accession>A0ABW3JVB1</accession>
<gene>
    <name evidence="2" type="ORF">ACFQ21_00760</name>
</gene>
<protein>
    <submittedName>
        <fullName evidence="2">Ig domain-containing protein</fullName>
    </submittedName>
</protein>